<dbReference type="Proteomes" id="UP000236736">
    <property type="component" value="Unassembled WGS sequence"/>
</dbReference>
<dbReference type="Gene3D" id="3.40.390.10">
    <property type="entry name" value="Collagenase (Catalytic Domain)"/>
    <property type="match status" value="1"/>
</dbReference>
<dbReference type="InterPro" id="IPR045829">
    <property type="entry name" value="PKD_6"/>
</dbReference>
<feature type="domain" description="PKD-like" evidence="3">
    <location>
        <begin position="460"/>
        <end position="523"/>
    </location>
</feature>
<keyword evidence="1" id="KW-0732">Signal</keyword>
<dbReference type="AlphaFoldDB" id="A0A1H5ZC00"/>
<dbReference type="NCBIfam" id="TIGR04183">
    <property type="entry name" value="Por_Secre_tail"/>
    <property type="match status" value="1"/>
</dbReference>
<dbReference type="STRING" id="1120964.GCA_001313265_05506"/>
<organism evidence="4 5">
    <name type="scientific">Algoriphagus boritolerans DSM 17298 = JCM 18970</name>
    <dbReference type="NCBI Taxonomy" id="1120964"/>
    <lineage>
        <taxon>Bacteria</taxon>
        <taxon>Pseudomonadati</taxon>
        <taxon>Bacteroidota</taxon>
        <taxon>Cytophagia</taxon>
        <taxon>Cytophagales</taxon>
        <taxon>Cyclobacteriaceae</taxon>
        <taxon>Algoriphagus</taxon>
    </lineage>
</organism>
<feature type="domain" description="Secretion system C-terminal sorting" evidence="2">
    <location>
        <begin position="548"/>
        <end position="616"/>
    </location>
</feature>
<proteinExistence type="predicted"/>
<dbReference type="RefSeq" id="WP_103926038.1">
    <property type="nucleotide sequence ID" value="NZ_FNVR01000026.1"/>
</dbReference>
<dbReference type="Pfam" id="PF19408">
    <property type="entry name" value="PKD_6"/>
    <property type="match status" value="2"/>
</dbReference>
<keyword evidence="5" id="KW-1185">Reference proteome</keyword>
<sequence>MDARYLILFFLSFFLFCTPVLAQETGECEEIVNEDPNILKPWIGNNNYLLGVLEQHGIFLPEDYFKSLDNNGKYKGKNLELRDVRNPRSQGKGKSGASGRISEFPPGGTIYYLPVKIYNHANSSGQGAFSNQDIYTYFGNAFKIFRTNIGTVEFYIQSITLIPNSPYYNLSGDNARNSMYNDYFDGNTLNIHLVNEAPAAGSAKRPGRRLYISKFWASKESTLAHELGHNFGLKHTHYIGTDVEGEEKINGEADNCAQEPVSRTMLKGIECGNFNNSKKCEVNADGFCDTPGDPVLTGASTSGCSVTGTPLYPTDNWGAAWQPDGTNLMSYFRDRECRDKLSYSQTAAIFWELQTSKFDFKLSSTRNNISGPTLLCPNTTYTYTAPNLASSYYLWQVPDGWLLAGQGNQTVNITVPSWAPGSHEIYVNGFPGAAVSPMNVTFNDNQLSINGADIIAGDEYCRAYFVDYISGSTYNWTVSAPAGSGVVICSGQGTNTITVKASGNSPSFYLNVSTPSPCGSTAYGSKYITVSSDGGGPIARTASDNLLIYPNPTSDYLKISLPGVADFEIENVYIIDGHTGEIIERQDCYKSNEVLDVRGLRAGIYLVKYTKDGQIQHFKFLKR</sequence>
<gene>
    <name evidence="4" type="ORF">SAMN03080598_03429</name>
</gene>
<feature type="chain" id="PRO_5009291386" evidence="1">
    <location>
        <begin position="23"/>
        <end position="623"/>
    </location>
</feature>
<feature type="domain" description="PKD-like" evidence="3">
    <location>
        <begin position="366"/>
        <end position="417"/>
    </location>
</feature>
<dbReference type="SUPFAM" id="SSF55486">
    <property type="entry name" value="Metalloproteases ('zincins'), catalytic domain"/>
    <property type="match status" value="1"/>
</dbReference>
<evidence type="ECO:0000313" key="4">
    <source>
        <dbReference type="EMBL" id="SEG33832.1"/>
    </source>
</evidence>
<evidence type="ECO:0000313" key="5">
    <source>
        <dbReference type="Proteomes" id="UP000236736"/>
    </source>
</evidence>
<dbReference type="InterPro" id="IPR024079">
    <property type="entry name" value="MetalloPept_cat_dom_sf"/>
</dbReference>
<evidence type="ECO:0000259" key="3">
    <source>
        <dbReference type="Pfam" id="PF19408"/>
    </source>
</evidence>
<dbReference type="Pfam" id="PF18962">
    <property type="entry name" value="Por_Secre_tail"/>
    <property type="match status" value="1"/>
</dbReference>
<accession>A0A1H5ZC00</accession>
<protein>
    <submittedName>
        <fullName evidence="4">Por secretion system C-terminal sorting domain-containing protein</fullName>
    </submittedName>
</protein>
<evidence type="ECO:0000259" key="2">
    <source>
        <dbReference type="Pfam" id="PF18962"/>
    </source>
</evidence>
<evidence type="ECO:0000256" key="1">
    <source>
        <dbReference type="SAM" id="SignalP"/>
    </source>
</evidence>
<dbReference type="EMBL" id="FNVR01000026">
    <property type="protein sequence ID" value="SEG33832.1"/>
    <property type="molecule type" value="Genomic_DNA"/>
</dbReference>
<dbReference type="GO" id="GO:0008237">
    <property type="term" value="F:metallopeptidase activity"/>
    <property type="evidence" value="ECO:0007669"/>
    <property type="project" value="InterPro"/>
</dbReference>
<feature type="signal peptide" evidence="1">
    <location>
        <begin position="1"/>
        <end position="22"/>
    </location>
</feature>
<name>A0A1H5ZC00_9BACT</name>
<dbReference type="OrthoDB" id="6278496at2"/>
<dbReference type="InterPro" id="IPR026444">
    <property type="entry name" value="Secre_tail"/>
</dbReference>
<reference evidence="5" key="1">
    <citation type="submission" date="2016-10" db="EMBL/GenBank/DDBJ databases">
        <authorList>
            <person name="Varghese N."/>
            <person name="Submissions S."/>
        </authorList>
    </citation>
    <scope>NUCLEOTIDE SEQUENCE [LARGE SCALE GENOMIC DNA]</scope>
    <source>
        <strain evidence="5">DSM 17298</strain>
    </source>
</reference>